<reference evidence="4 5" key="1">
    <citation type="submission" date="2019-05" db="EMBL/GenBank/DDBJ databases">
        <title>Marivita sp. nov. isolated from sea sediment.</title>
        <authorList>
            <person name="Kim W."/>
        </authorList>
    </citation>
    <scope>NUCLEOTIDE SEQUENCE [LARGE SCALE GENOMIC DNA]</scope>
    <source>
        <strain evidence="4 5">CAU 1492</strain>
    </source>
</reference>
<dbReference type="InterPro" id="IPR011853">
    <property type="entry name" value="TRAP_DctM-Dct_fused"/>
</dbReference>
<keyword evidence="2" id="KW-0472">Membrane</keyword>
<feature type="transmembrane region" description="Helical" evidence="2">
    <location>
        <begin position="584"/>
        <end position="607"/>
    </location>
</feature>
<name>A0ABY2X319_9RHOB</name>
<evidence type="ECO:0000256" key="1">
    <source>
        <dbReference type="RuleBase" id="RU369079"/>
    </source>
</evidence>
<dbReference type="PANTHER" id="PTHR43849">
    <property type="entry name" value="BLL3936 PROTEIN"/>
    <property type="match status" value="1"/>
</dbReference>
<feature type="transmembrane region" description="Helical" evidence="2">
    <location>
        <begin position="371"/>
        <end position="389"/>
    </location>
</feature>
<feature type="transmembrane region" description="Helical" evidence="2">
    <location>
        <begin position="627"/>
        <end position="654"/>
    </location>
</feature>
<keyword evidence="2" id="KW-1133">Transmembrane helix</keyword>
<feature type="transmembrane region" description="Helical" evidence="2">
    <location>
        <begin position="114"/>
        <end position="133"/>
    </location>
</feature>
<feature type="transmembrane region" description="Helical" evidence="2">
    <location>
        <begin position="479"/>
        <end position="506"/>
    </location>
</feature>
<feature type="transmembrane region" description="Helical" evidence="2">
    <location>
        <begin position="168"/>
        <end position="188"/>
    </location>
</feature>
<organism evidence="4 5">
    <name type="scientific">Arenibacterium halophilum</name>
    <dbReference type="NCBI Taxonomy" id="2583821"/>
    <lineage>
        <taxon>Bacteria</taxon>
        <taxon>Pseudomonadati</taxon>
        <taxon>Pseudomonadota</taxon>
        <taxon>Alphaproteobacteria</taxon>
        <taxon>Rhodobacterales</taxon>
        <taxon>Paracoccaceae</taxon>
        <taxon>Arenibacterium</taxon>
    </lineage>
</organism>
<dbReference type="PANTHER" id="PTHR43849:SF2">
    <property type="entry name" value="BLL3936 PROTEIN"/>
    <property type="match status" value="1"/>
</dbReference>
<feature type="transmembrane region" description="Helical" evidence="2">
    <location>
        <begin position="30"/>
        <end position="48"/>
    </location>
</feature>
<comment type="function">
    <text evidence="1">Part of the tripartite ATP-independent periplasmic (TRAP) transport system.</text>
</comment>
<feature type="transmembrane region" description="Helical" evidence="2">
    <location>
        <begin position="444"/>
        <end position="467"/>
    </location>
</feature>
<proteinExistence type="predicted"/>
<feature type="transmembrane region" description="Helical" evidence="2">
    <location>
        <begin position="7"/>
        <end position="24"/>
    </location>
</feature>
<sequence>MSLIMVASVLYAMFHLAVLNFWAIDEWMFRVVHVNMGALIAFVALRGVKGERMDGVPLRDWLLIAAAVGCTVYIQINLDQLLMRTGVITTTGDFICGVLGTLLVMEFARRTSGLVLPLISLIFVSYIFAGPWLPGVLHHAGFQIENAFSYLYSQEAIFGMTTAASSRYIIIFVAFAVFLQASGVGDYFMKLAMTLFGAAKGGPGKVSVFSGLFFGTISGSAVANVVASGTFTIPLMRRLGYSRDDAGAIEATSSSGGQLVPPVMGAGAFIMAEITGIPYSEIILAAALPCLLFYAAVFLNVDKHAQRNGLIGVPRSDLPSLRSLAGDAFLLLPLFVLLLLLLSGYSIIAAGTWGLVSTLLVMMVRDLGLSSLVLGVPVAGFALVPLVGLPVNDSAAIATLVSAVAFLGLAIAKGNAAAIPGMVRALFATSATGLSDTTRKSLQLISVMACAGIVVGVLGLTGLSGRFSAVLLQVAGDSLFLAFLLAMAISIILGMGMPTTAAYAIAASVVAPALQKMGVAPLAAHMFVFYCAVISAITPPVAIASFAASALSGGQPWSTSVRAMRFGLAAFLLPYMFYTSPQILLLGSLGGAAVVFLTALVAVYLLACAGEGYLYGVLTLPERGLAMLAGALLLWSGSLTDLVGLGLGAALIVWRRNRRARPVAAGGQGSHSTTNQT</sequence>
<comment type="subcellular location">
    <subcellularLocation>
        <location evidence="1">Cell inner membrane</location>
        <topology evidence="1">Multi-pass membrane protein</topology>
    </subcellularLocation>
</comment>
<keyword evidence="5" id="KW-1185">Reference proteome</keyword>
<keyword evidence="1" id="KW-0813">Transport</keyword>
<feature type="domain" description="TRAP C4-dicarboxylate transport system permease DctM subunit" evidence="3">
    <location>
        <begin position="99"/>
        <end position="588"/>
    </location>
</feature>
<dbReference type="InterPro" id="IPR010656">
    <property type="entry name" value="DctM"/>
</dbReference>
<evidence type="ECO:0000313" key="4">
    <source>
        <dbReference type="EMBL" id="TMV09380.1"/>
    </source>
</evidence>
<comment type="caution">
    <text evidence="4">The sequence shown here is derived from an EMBL/GenBank/DDBJ whole genome shotgun (WGS) entry which is preliminary data.</text>
</comment>
<dbReference type="EMBL" id="VCPC01000005">
    <property type="protein sequence ID" value="TMV09380.1"/>
    <property type="molecule type" value="Genomic_DNA"/>
</dbReference>
<dbReference type="Pfam" id="PF06808">
    <property type="entry name" value="DctM"/>
    <property type="match status" value="1"/>
</dbReference>
<keyword evidence="1" id="KW-1003">Cell membrane</keyword>
<keyword evidence="2" id="KW-0812">Transmembrane</keyword>
<evidence type="ECO:0000259" key="3">
    <source>
        <dbReference type="Pfam" id="PF06808"/>
    </source>
</evidence>
<keyword evidence="1" id="KW-0997">Cell inner membrane</keyword>
<dbReference type="NCBIfam" id="TIGR02123">
    <property type="entry name" value="TRAP_fused"/>
    <property type="match status" value="1"/>
</dbReference>
<feature type="transmembrane region" description="Helical" evidence="2">
    <location>
        <begin position="82"/>
        <end position="105"/>
    </location>
</feature>
<feature type="transmembrane region" description="Helical" evidence="2">
    <location>
        <begin position="60"/>
        <end position="76"/>
    </location>
</feature>
<dbReference type="Proteomes" id="UP001191082">
    <property type="component" value="Unassembled WGS sequence"/>
</dbReference>
<feature type="transmembrane region" description="Helical" evidence="2">
    <location>
        <begin position="208"/>
        <end position="233"/>
    </location>
</feature>
<gene>
    <name evidence="4" type="ORF">FGK64_19400</name>
</gene>
<evidence type="ECO:0000256" key="2">
    <source>
        <dbReference type="SAM" id="Phobius"/>
    </source>
</evidence>
<protein>
    <submittedName>
        <fullName evidence="4">TRAP transporter fused permease subunit</fullName>
    </submittedName>
</protein>
<feature type="transmembrane region" description="Helical" evidence="2">
    <location>
        <begin position="527"/>
        <end position="551"/>
    </location>
</feature>
<feature type="transmembrane region" description="Helical" evidence="2">
    <location>
        <begin position="282"/>
        <end position="301"/>
    </location>
</feature>
<evidence type="ECO:0000313" key="5">
    <source>
        <dbReference type="Proteomes" id="UP001191082"/>
    </source>
</evidence>
<accession>A0ABY2X319</accession>